<dbReference type="RefSeq" id="WP_277568238.1">
    <property type="nucleotide sequence ID" value="NZ_JAPDHZ010000006.1"/>
</dbReference>
<dbReference type="PANTHER" id="PTHR43155:SF2">
    <property type="entry name" value="CYCLIC DI-GMP PHOSPHODIESTERASE PA4108"/>
    <property type="match status" value="1"/>
</dbReference>
<dbReference type="SMART" id="SM00471">
    <property type="entry name" value="HDc"/>
    <property type="match status" value="1"/>
</dbReference>
<dbReference type="EMBL" id="JAPDHZ010000006">
    <property type="protein sequence ID" value="MDG0794502.1"/>
    <property type="molecule type" value="Genomic_DNA"/>
</dbReference>
<evidence type="ECO:0000313" key="2">
    <source>
        <dbReference type="EMBL" id="MDG0794502.1"/>
    </source>
</evidence>
<feature type="domain" description="HD-GYP" evidence="1">
    <location>
        <begin position="130"/>
        <end position="326"/>
    </location>
</feature>
<dbReference type="Gene3D" id="1.10.3210.10">
    <property type="entry name" value="Hypothetical protein af1432"/>
    <property type="match status" value="1"/>
</dbReference>
<dbReference type="CDD" id="cd00077">
    <property type="entry name" value="HDc"/>
    <property type="match status" value="1"/>
</dbReference>
<evidence type="ECO:0000313" key="3">
    <source>
        <dbReference type="Proteomes" id="UP001153387"/>
    </source>
</evidence>
<dbReference type="InterPro" id="IPR037522">
    <property type="entry name" value="HD_GYP_dom"/>
</dbReference>
<dbReference type="PROSITE" id="PS51832">
    <property type="entry name" value="HD_GYP"/>
    <property type="match status" value="1"/>
</dbReference>
<reference evidence="2 3" key="1">
    <citation type="submission" date="2022-10" db="EMBL/GenBank/DDBJ databases">
        <title>Comparative genomic analysis of Cohnella hashimotonis sp. nov., isolated from the International Space Station.</title>
        <authorList>
            <person name="Simpson A."/>
            <person name="Venkateswaran K."/>
        </authorList>
    </citation>
    <scope>NUCLEOTIDE SEQUENCE [LARGE SCALE GENOMIC DNA]</scope>
    <source>
        <strain evidence="2 3">DSM 18997</strain>
    </source>
</reference>
<organism evidence="2 3">
    <name type="scientific">Cohnella ginsengisoli</name>
    <dbReference type="NCBI Taxonomy" id="425004"/>
    <lineage>
        <taxon>Bacteria</taxon>
        <taxon>Bacillati</taxon>
        <taxon>Bacillota</taxon>
        <taxon>Bacilli</taxon>
        <taxon>Bacillales</taxon>
        <taxon>Paenibacillaceae</taxon>
        <taxon>Cohnella</taxon>
    </lineage>
</organism>
<evidence type="ECO:0000259" key="1">
    <source>
        <dbReference type="PROSITE" id="PS51832"/>
    </source>
</evidence>
<dbReference type="InterPro" id="IPR003607">
    <property type="entry name" value="HD/PDEase_dom"/>
</dbReference>
<protein>
    <submittedName>
        <fullName evidence="2">HD domain-containing protein</fullName>
    </submittedName>
</protein>
<keyword evidence="3" id="KW-1185">Reference proteome</keyword>
<proteinExistence type="predicted"/>
<gene>
    <name evidence="2" type="ORF">OMP38_29445</name>
</gene>
<comment type="caution">
    <text evidence="2">The sequence shown here is derived from an EMBL/GenBank/DDBJ whole genome shotgun (WGS) entry which is preliminary data.</text>
</comment>
<name>A0A9X4KLQ0_9BACL</name>
<dbReference type="Pfam" id="PF13487">
    <property type="entry name" value="HD_5"/>
    <property type="match status" value="1"/>
</dbReference>
<dbReference type="Proteomes" id="UP001153387">
    <property type="component" value="Unassembled WGS sequence"/>
</dbReference>
<dbReference type="PANTHER" id="PTHR43155">
    <property type="entry name" value="CYCLIC DI-GMP PHOSPHODIESTERASE PA4108-RELATED"/>
    <property type="match status" value="1"/>
</dbReference>
<sequence length="380" mass="42098">MKLVTVDELHPGDVLDRPVYGKNGLVMLEAGTELTAQYIDRLQLLGFQSVALGKRGAAAEALIASRMKVRPDEKVRDLTEIELLRADPVQLQETHHSLIRFLETEENFSRLALPHAELENFKRGYRERLLSAVSHRAVAEELSVLRQTDESLFEHALQVSLMSGVIGASSGMDANAQYELGIGALLFDVGMTRISPELLQAKRRLTDAEMAAVKQHTTLGYHALGRMREVPDAAAKCALLHHERYRGDGYPYGIAQDKIPDMAQIVGLADVFDALLSPRHYRDPYPPCEAMEYMFAAGNYEFGIGIVRSFLKNLTIFPTGMAVVLSSGQTAIVKDTEGRPAHKPVVLVVREADGRVPSPYEIDLHENARIYVSRAVQVKG</sequence>
<dbReference type="SUPFAM" id="SSF109604">
    <property type="entry name" value="HD-domain/PDEase-like"/>
    <property type="match status" value="1"/>
</dbReference>
<dbReference type="AlphaFoldDB" id="A0A9X4KLQ0"/>
<accession>A0A9X4KLQ0</accession>